<dbReference type="AlphaFoldDB" id="A0A2P2N736"/>
<sequence>MKERGFNFRRSIPLAKVMK</sequence>
<name>A0A2P2N736_RHIMU</name>
<organism evidence="1">
    <name type="scientific">Rhizophora mucronata</name>
    <name type="common">Asiatic mangrove</name>
    <dbReference type="NCBI Taxonomy" id="61149"/>
    <lineage>
        <taxon>Eukaryota</taxon>
        <taxon>Viridiplantae</taxon>
        <taxon>Streptophyta</taxon>
        <taxon>Embryophyta</taxon>
        <taxon>Tracheophyta</taxon>
        <taxon>Spermatophyta</taxon>
        <taxon>Magnoliopsida</taxon>
        <taxon>eudicotyledons</taxon>
        <taxon>Gunneridae</taxon>
        <taxon>Pentapetalae</taxon>
        <taxon>rosids</taxon>
        <taxon>fabids</taxon>
        <taxon>Malpighiales</taxon>
        <taxon>Rhizophoraceae</taxon>
        <taxon>Rhizophora</taxon>
    </lineage>
</organism>
<dbReference type="EMBL" id="GGEC01057766">
    <property type="protein sequence ID" value="MBX38250.1"/>
    <property type="molecule type" value="Transcribed_RNA"/>
</dbReference>
<proteinExistence type="predicted"/>
<protein>
    <submittedName>
        <fullName evidence="1">Uncharacterized protein</fullName>
    </submittedName>
</protein>
<evidence type="ECO:0000313" key="1">
    <source>
        <dbReference type="EMBL" id="MBX38250.1"/>
    </source>
</evidence>
<reference evidence="1" key="1">
    <citation type="submission" date="2018-02" db="EMBL/GenBank/DDBJ databases">
        <title>Rhizophora mucronata_Transcriptome.</title>
        <authorList>
            <person name="Meera S.P."/>
            <person name="Sreeshan A."/>
            <person name="Augustine A."/>
        </authorList>
    </citation>
    <scope>NUCLEOTIDE SEQUENCE</scope>
    <source>
        <tissue evidence="1">Leaf</tissue>
    </source>
</reference>
<accession>A0A2P2N736</accession>